<keyword evidence="2" id="KW-0282">Flagellum</keyword>
<organism evidence="2 3">
    <name type="scientific">Novipirellula galeiformis</name>
    <dbReference type="NCBI Taxonomy" id="2528004"/>
    <lineage>
        <taxon>Bacteria</taxon>
        <taxon>Pseudomonadati</taxon>
        <taxon>Planctomycetota</taxon>
        <taxon>Planctomycetia</taxon>
        <taxon>Pirellulales</taxon>
        <taxon>Pirellulaceae</taxon>
        <taxon>Novipirellula</taxon>
    </lineage>
</organism>
<keyword evidence="2" id="KW-0489">Methyltransferase</keyword>
<accession>A0A5C6BYM7</accession>
<dbReference type="Proteomes" id="UP000316304">
    <property type="component" value="Unassembled WGS sequence"/>
</dbReference>
<dbReference type="PANTHER" id="PTHR35866">
    <property type="entry name" value="PUTATIVE-RELATED"/>
    <property type="match status" value="1"/>
</dbReference>
<protein>
    <submittedName>
        <fullName evidence="2">Flagellin N-methylase</fullName>
    </submittedName>
</protein>
<gene>
    <name evidence="2" type="ORF">Pla52o_51870</name>
</gene>
<evidence type="ECO:0000256" key="1">
    <source>
        <dbReference type="SAM" id="MobiDB-lite"/>
    </source>
</evidence>
<comment type="caution">
    <text evidence="2">The sequence shown here is derived from an EMBL/GenBank/DDBJ whole genome shotgun (WGS) entry which is preliminary data.</text>
</comment>
<dbReference type="InterPro" id="IPR005358">
    <property type="entry name" value="Puta_zinc/iron-chelating_dom"/>
</dbReference>
<proteinExistence type="predicted"/>
<feature type="region of interest" description="Disordered" evidence="1">
    <location>
        <begin position="1"/>
        <end position="36"/>
    </location>
</feature>
<dbReference type="EMBL" id="SJPT01000012">
    <property type="protein sequence ID" value="TWU17383.1"/>
    <property type="molecule type" value="Genomic_DNA"/>
</dbReference>
<evidence type="ECO:0000313" key="3">
    <source>
        <dbReference type="Proteomes" id="UP000316304"/>
    </source>
</evidence>
<feature type="compositionally biased region" description="Polar residues" evidence="1">
    <location>
        <begin position="1"/>
        <end position="12"/>
    </location>
</feature>
<keyword evidence="2" id="KW-0966">Cell projection</keyword>
<dbReference type="Pfam" id="PF03692">
    <property type="entry name" value="CxxCxxCC"/>
    <property type="match status" value="1"/>
</dbReference>
<dbReference type="PANTHER" id="PTHR35866:SF1">
    <property type="entry name" value="YKGJ FAMILY CYSTEINE CLUSTER PROTEIN"/>
    <property type="match status" value="1"/>
</dbReference>
<keyword evidence="2" id="KW-0808">Transferase</keyword>
<evidence type="ECO:0000313" key="2">
    <source>
        <dbReference type="EMBL" id="TWU17383.1"/>
    </source>
</evidence>
<keyword evidence="3" id="KW-1185">Reference proteome</keyword>
<dbReference type="AlphaFoldDB" id="A0A5C6BYM7"/>
<dbReference type="GO" id="GO:0008168">
    <property type="term" value="F:methyltransferase activity"/>
    <property type="evidence" value="ECO:0007669"/>
    <property type="project" value="UniProtKB-KW"/>
</dbReference>
<keyword evidence="2" id="KW-0969">Cilium</keyword>
<name>A0A5C6BYM7_9BACT</name>
<reference evidence="2 3" key="1">
    <citation type="submission" date="2019-02" db="EMBL/GenBank/DDBJ databases">
        <title>Deep-cultivation of Planctomycetes and their phenomic and genomic characterization uncovers novel biology.</title>
        <authorList>
            <person name="Wiegand S."/>
            <person name="Jogler M."/>
            <person name="Boedeker C."/>
            <person name="Pinto D."/>
            <person name="Vollmers J."/>
            <person name="Rivas-Marin E."/>
            <person name="Kohn T."/>
            <person name="Peeters S.H."/>
            <person name="Heuer A."/>
            <person name="Rast P."/>
            <person name="Oberbeckmann S."/>
            <person name="Bunk B."/>
            <person name="Jeske O."/>
            <person name="Meyerdierks A."/>
            <person name="Storesund J.E."/>
            <person name="Kallscheuer N."/>
            <person name="Luecker S."/>
            <person name="Lage O.M."/>
            <person name="Pohl T."/>
            <person name="Merkel B.J."/>
            <person name="Hornburger P."/>
            <person name="Mueller R.-W."/>
            <person name="Bruemmer F."/>
            <person name="Labrenz M."/>
            <person name="Spormann A.M."/>
            <person name="Op Den Camp H."/>
            <person name="Overmann J."/>
            <person name="Amann R."/>
            <person name="Jetten M.S.M."/>
            <person name="Mascher T."/>
            <person name="Medema M.H."/>
            <person name="Devos D.P."/>
            <person name="Kaster A.-K."/>
            <person name="Ovreas L."/>
            <person name="Rohde M."/>
            <person name="Galperin M.Y."/>
            <person name="Jogler C."/>
        </authorList>
    </citation>
    <scope>NUCLEOTIDE SEQUENCE [LARGE SCALE GENOMIC DNA]</scope>
    <source>
        <strain evidence="2 3">Pla52o</strain>
    </source>
</reference>
<sequence>MGQLTLQMSSGSKPFESKPFSQNTLPPMAKKQSLKESPAPWYADGLRFECSQCGDCCSGEPGFVWVNEDEIADLANAMNMDVDSFEHQFVRQVGANKSLKEYPDGDCILLDPETRKCSVYDSRPIQCRTWPFWDSNLATKKDWNETCSVCPGSGKGRVFSFAEIEIQRKEKSV</sequence>
<dbReference type="GO" id="GO:0032259">
    <property type="term" value="P:methylation"/>
    <property type="evidence" value="ECO:0007669"/>
    <property type="project" value="UniProtKB-KW"/>
</dbReference>